<dbReference type="AlphaFoldDB" id="A0A367PG69"/>
<dbReference type="CDD" id="cd11386">
    <property type="entry name" value="MCP_signal"/>
    <property type="match status" value="1"/>
</dbReference>
<dbReference type="InterPro" id="IPR004089">
    <property type="entry name" value="MCPsignal_dom"/>
</dbReference>
<dbReference type="GO" id="GO:0005886">
    <property type="term" value="C:plasma membrane"/>
    <property type="evidence" value="ECO:0007669"/>
    <property type="project" value="TreeGrafter"/>
</dbReference>
<dbReference type="Pfam" id="PF00672">
    <property type="entry name" value="HAMP"/>
    <property type="match status" value="1"/>
</dbReference>
<keyword evidence="2" id="KW-0488">Methylation</keyword>
<dbReference type="InterPro" id="IPR047347">
    <property type="entry name" value="YvaQ-like_sensor"/>
</dbReference>
<dbReference type="PROSITE" id="PS50111">
    <property type="entry name" value="CHEMOTAXIS_TRANSDUC_2"/>
    <property type="match status" value="1"/>
</dbReference>
<comment type="caution">
    <text evidence="10">The sequence shown here is derived from an EMBL/GenBank/DDBJ whole genome shotgun (WGS) entry which is preliminary data.</text>
</comment>
<accession>A0A367PG69</accession>
<dbReference type="PRINTS" id="PR00260">
    <property type="entry name" value="CHEMTRNSDUCR"/>
</dbReference>
<dbReference type="SUPFAM" id="SSF58104">
    <property type="entry name" value="Methyl-accepting chemotaxis protein (MCP) signaling domain"/>
    <property type="match status" value="1"/>
</dbReference>
<feature type="transmembrane region" description="Helical" evidence="7">
    <location>
        <begin position="191"/>
        <end position="210"/>
    </location>
</feature>
<evidence type="ECO:0000256" key="2">
    <source>
        <dbReference type="ARBA" id="ARBA00022481"/>
    </source>
</evidence>
<keyword evidence="7" id="KW-1133">Transmembrane helix</keyword>
<dbReference type="PANTHER" id="PTHR43531">
    <property type="entry name" value="PROTEIN ICFG"/>
    <property type="match status" value="1"/>
</dbReference>
<feature type="region of interest" description="Disordered" evidence="6">
    <location>
        <begin position="296"/>
        <end position="323"/>
    </location>
</feature>
<dbReference type="SMART" id="SM00304">
    <property type="entry name" value="HAMP"/>
    <property type="match status" value="1"/>
</dbReference>
<evidence type="ECO:0000256" key="1">
    <source>
        <dbReference type="ARBA" id="ARBA00004370"/>
    </source>
</evidence>
<dbReference type="InterPro" id="IPR024478">
    <property type="entry name" value="HlyB_4HB_MCP"/>
</dbReference>
<feature type="region of interest" description="Disordered" evidence="6">
    <location>
        <begin position="535"/>
        <end position="573"/>
    </location>
</feature>
<evidence type="ECO:0000256" key="4">
    <source>
        <dbReference type="PROSITE-ProRule" id="PRU00284"/>
    </source>
</evidence>
<evidence type="ECO:0000259" key="8">
    <source>
        <dbReference type="PROSITE" id="PS50111"/>
    </source>
</evidence>
<keyword evidence="7" id="KW-0812">Transmembrane</keyword>
<keyword evidence="4" id="KW-0807">Transducer</keyword>
<dbReference type="FunFam" id="1.10.287.950:FF:000001">
    <property type="entry name" value="Methyl-accepting chemotaxis sensory transducer"/>
    <property type="match status" value="1"/>
</dbReference>
<evidence type="ECO:0000313" key="11">
    <source>
        <dbReference type="Proteomes" id="UP000253501"/>
    </source>
</evidence>
<dbReference type="Proteomes" id="UP000253501">
    <property type="component" value="Unassembled WGS sequence"/>
</dbReference>
<protein>
    <submittedName>
        <fullName evidence="10">HAMP domain-containing protein</fullName>
    </submittedName>
</protein>
<feature type="domain" description="HAMP" evidence="9">
    <location>
        <begin position="212"/>
        <end position="267"/>
    </location>
</feature>
<evidence type="ECO:0000259" key="9">
    <source>
        <dbReference type="PROSITE" id="PS50885"/>
    </source>
</evidence>
<gene>
    <name evidence="10" type="ORF">DDK22_19590</name>
</gene>
<feature type="coiled-coil region" evidence="5">
    <location>
        <begin position="472"/>
        <end position="510"/>
    </location>
</feature>
<dbReference type="InterPro" id="IPR003660">
    <property type="entry name" value="HAMP_dom"/>
</dbReference>
<proteinExistence type="inferred from homology"/>
<feature type="domain" description="Methyl-accepting transducer" evidence="8">
    <location>
        <begin position="272"/>
        <end position="501"/>
    </location>
</feature>
<dbReference type="GO" id="GO:0006935">
    <property type="term" value="P:chemotaxis"/>
    <property type="evidence" value="ECO:0007669"/>
    <property type="project" value="InterPro"/>
</dbReference>
<dbReference type="Pfam" id="PF12729">
    <property type="entry name" value="4HB_MCP_1"/>
    <property type="match status" value="1"/>
</dbReference>
<evidence type="ECO:0000313" key="10">
    <source>
        <dbReference type="EMBL" id="RCJ06862.1"/>
    </source>
</evidence>
<keyword evidence="7" id="KW-0472">Membrane</keyword>
<evidence type="ECO:0000256" key="5">
    <source>
        <dbReference type="SAM" id="Coils"/>
    </source>
</evidence>
<dbReference type="Gene3D" id="1.10.287.950">
    <property type="entry name" value="Methyl-accepting chemotaxis protein"/>
    <property type="match status" value="1"/>
</dbReference>
<dbReference type="EMBL" id="QDHA01000044">
    <property type="protein sequence ID" value="RCJ06862.1"/>
    <property type="molecule type" value="Genomic_DNA"/>
</dbReference>
<dbReference type="CDD" id="cd06225">
    <property type="entry name" value="HAMP"/>
    <property type="match status" value="1"/>
</dbReference>
<comment type="subcellular location">
    <subcellularLocation>
        <location evidence="1">Membrane</location>
    </subcellularLocation>
</comment>
<dbReference type="GO" id="GO:0004888">
    <property type="term" value="F:transmembrane signaling receptor activity"/>
    <property type="evidence" value="ECO:0007669"/>
    <property type="project" value="InterPro"/>
</dbReference>
<dbReference type="InterPro" id="IPR051310">
    <property type="entry name" value="MCP_chemotaxis"/>
</dbReference>
<evidence type="ECO:0000256" key="6">
    <source>
        <dbReference type="SAM" id="MobiDB-lite"/>
    </source>
</evidence>
<name>A0A367PG69_CUPNE</name>
<dbReference type="PROSITE" id="PS50885">
    <property type="entry name" value="HAMP"/>
    <property type="match status" value="1"/>
</dbReference>
<dbReference type="Pfam" id="PF00015">
    <property type="entry name" value="MCPsignal"/>
    <property type="match status" value="1"/>
</dbReference>
<keyword evidence="5" id="KW-0175">Coiled coil</keyword>
<organism evidence="10 11">
    <name type="scientific">Cupriavidus necator</name>
    <name type="common">Alcaligenes eutrophus</name>
    <name type="synonym">Ralstonia eutropha</name>
    <dbReference type="NCBI Taxonomy" id="106590"/>
    <lineage>
        <taxon>Bacteria</taxon>
        <taxon>Pseudomonadati</taxon>
        <taxon>Pseudomonadota</taxon>
        <taxon>Betaproteobacteria</taxon>
        <taxon>Burkholderiales</taxon>
        <taxon>Burkholderiaceae</taxon>
        <taxon>Cupriavidus</taxon>
    </lineage>
</organism>
<feature type="transmembrane region" description="Helical" evidence="7">
    <location>
        <begin position="12"/>
        <end position="32"/>
    </location>
</feature>
<dbReference type="InterPro" id="IPR004090">
    <property type="entry name" value="Chemotax_Me-accpt_rcpt"/>
</dbReference>
<sequence length="573" mass="59974">MSIKNLKIGKRLTLGFGVVLAFLIVNTALGIYRLQQVANATQGMVAAPLAKERLMSDWHRLVFGGVQRVTAIAKSKDLGLADYFAATSVASTNAGRAMAKQAEALATSDEERKVLQGLIGVRKRYLDARDTIAQLKKEGRFEEAERLFEAEYVPASAEYERGVAQLVVVQRNEIDRIAGEISAVAVASRNMLIVLAVLVTAFCAVFAWWLTVGITGPIHSAVETAKRVAGGDLSELPSAGKGYGKDEAGQLNEALATMCSALRRVVGDVKIGSDAISSASAQIAAGNVDLSSRTEQQASALQETAASMEELTSTVRQSAENARQATQTTASALMVAGKGGAVMTQVVEVMGAINDSSHKISDIIGVIEGIAFQTNILALNAAVEAARAGEQGRGFAVVAGEVRTLAQRSAAAAKEIKALIDDSVGKVSAGSALVGQAGSTMAEIVESVKRVTDIMAEIAAATQEQTAGIEQVNQAVSQIDQTTQQNAALVEEASAAAQSMRNQANSLARTVSVFKMDSVERAPQVSPGIQEVGRLLPAPKETEGRSLTLSRGGRSEKLGSTADTGAAGAWEQF</sequence>
<comment type="similarity">
    <text evidence="3">Belongs to the methyl-accepting chemotaxis (MCP) protein family.</text>
</comment>
<dbReference type="GO" id="GO:0007165">
    <property type="term" value="P:signal transduction"/>
    <property type="evidence" value="ECO:0007669"/>
    <property type="project" value="UniProtKB-KW"/>
</dbReference>
<dbReference type="RefSeq" id="WP_114133372.1">
    <property type="nucleotide sequence ID" value="NZ_CP068435.1"/>
</dbReference>
<dbReference type="PANTHER" id="PTHR43531:SF14">
    <property type="entry name" value="METHYL-ACCEPTING CHEMOTAXIS PROTEIN I-RELATED"/>
    <property type="match status" value="1"/>
</dbReference>
<reference evidence="10 11" key="1">
    <citation type="submission" date="2018-04" db="EMBL/GenBank/DDBJ databases">
        <title>Cupriavidus necator CR12 genome sequencing and assembly.</title>
        <authorList>
            <person name="Ben Fekih I."/>
            <person name="Mazhar H.S."/>
            <person name="Bello S.K."/>
            <person name="Rensing C."/>
        </authorList>
    </citation>
    <scope>NUCLEOTIDE SEQUENCE [LARGE SCALE GENOMIC DNA]</scope>
    <source>
        <strain evidence="10 11">CR12</strain>
    </source>
</reference>
<evidence type="ECO:0000256" key="7">
    <source>
        <dbReference type="SAM" id="Phobius"/>
    </source>
</evidence>
<dbReference type="SMART" id="SM00283">
    <property type="entry name" value="MA"/>
    <property type="match status" value="1"/>
</dbReference>
<evidence type="ECO:0000256" key="3">
    <source>
        <dbReference type="ARBA" id="ARBA00029447"/>
    </source>
</evidence>
<dbReference type="CDD" id="cd19411">
    <property type="entry name" value="MCP2201-like_sensor"/>
    <property type="match status" value="1"/>
</dbReference>